<dbReference type="GO" id="GO:0071949">
    <property type="term" value="F:FAD binding"/>
    <property type="evidence" value="ECO:0007669"/>
    <property type="project" value="InterPro"/>
</dbReference>
<dbReference type="GO" id="GO:0016491">
    <property type="term" value="F:oxidoreductase activity"/>
    <property type="evidence" value="ECO:0007669"/>
    <property type="project" value="UniProtKB-KW"/>
</dbReference>
<dbReference type="PANTHER" id="PTHR42659">
    <property type="entry name" value="XANTHINE DEHYDROGENASE SUBUNIT C-RELATED"/>
    <property type="match status" value="1"/>
</dbReference>
<dbReference type="InterPro" id="IPR016169">
    <property type="entry name" value="FAD-bd_PCMH_sub2"/>
</dbReference>
<dbReference type="InterPro" id="IPR036318">
    <property type="entry name" value="FAD-bd_PCMH-like_sf"/>
</dbReference>
<evidence type="ECO:0000313" key="6">
    <source>
        <dbReference type="Proteomes" id="UP000636793"/>
    </source>
</evidence>
<keyword evidence="1" id="KW-0285">Flavoprotein</keyword>
<dbReference type="AlphaFoldDB" id="A0A916SZI3"/>
<dbReference type="Gene3D" id="3.30.43.10">
    <property type="entry name" value="Uridine Diphospho-n-acetylenolpyruvylglucosamine Reductase, domain 2"/>
    <property type="match status" value="1"/>
</dbReference>
<keyword evidence="3" id="KW-0560">Oxidoreductase</keyword>
<dbReference type="Gene3D" id="3.30.465.10">
    <property type="match status" value="1"/>
</dbReference>
<dbReference type="InterPro" id="IPR051312">
    <property type="entry name" value="Diverse_Substr_Oxidored"/>
</dbReference>
<dbReference type="InterPro" id="IPR016166">
    <property type="entry name" value="FAD-bd_PCMH"/>
</dbReference>
<dbReference type="Proteomes" id="UP000636793">
    <property type="component" value="Unassembled WGS sequence"/>
</dbReference>
<proteinExistence type="predicted"/>
<dbReference type="PANTHER" id="PTHR42659:SF2">
    <property type="entry name" value="XANTHINE DEHYDROGENASE SUBUNIT C-RELATED"/>
    <property type="match status" value="1"/>
</dbReference>
<keyword evidence="2" id="KW-0274">FAD</keyword>
<protein>
    <submittedName>
        <fullName evidence="5">Carbon-monoxide dehydrogenase medium subunit</fullName>
    </submittedName>
</protein>
<evidence type="ECO:0000256" key="3">
    <source>
        <dbReference type="ARBA" id="ARBA00023002"/>
    </source>
</evidence>
<evidence type="ECO:0000256" key="2">
    <source>
        <dbReference type="ARBA" id="ARBA00022827"/>
    </source>
</evidence>
<dbReference type="FunFam" id="3.30.465.10:FF:000017">
    <property type="entry name" value="Xanthine dehydrogenase, FAD binding subunit"/>
    <property type="match status" value="1"/>
</dbReference>
<sequence>MKPPTFSYVAPGSVEEVTRLLASDPDAKIISGGQSLMPLLAMRLAGPSMLVDLKAVNGLARIGIGETEITIGARVTHHDIESSAELASALPLLPFVARFIAHPQIRSRGTLGGSVAHSDPSAEWPTVLLAMDATIDVVGPRGGRSIAVDDFFTGPFTSSMAFDEVLVAVRVPRADRRWAFQEAARKAGDYGLAIVAVTAGVDADGRLHGCRVAVGACVGTTTRLRDVEDAIDGAVPGETLAARAEAVARDSVQPISDIHGSSEYRRRLLGNLVRRAVTDLTNGQ</sequence>
<name>A0A916SZI3_9MICO</name>
<dbReference type="Pfam" id="PF03450">
    <property type="entry name" value="CO_deh_flav_C"/>
    <property type="match status" value="1"/>
</dbReference>
<dbReference type="SMART" id="SM01092">
    <property type="entry name" value="CO_deh_flav_C"/>
    <property type="match status" value="1"/>
</dbReference>
<comment type="caution">
    <text evidence="5">The sequence shown here is derived from an EMBL/GenBank/DDBJ whole genome shotgun (WGS) entry which is preliminary data.</text>
</comment>
<keyword evidence="6" id="KW-1185">Reference proteome</keyword>
<dbReference type="PROSITE" id="PS51387">
    <property type="entry name" value="FAD_PCMH"/>
    <property type="match status" value="1"/>
</dbReference>
<evidence type="ECO:0000256" key="1">
    <source>
        <dbReference type="ARBA" id="ARBA00022630"/>
    </source>
</evidence>
<gene>
    <name evidence="5" type="ORF">GCM10011492_09260</name>
</gene>
<evidence type="ECO:0000313" key="5">
    <source>
        <dbReference type="EMBL" id="GGB21476.1"/>
    </source>
</evidence>
<dbReference type="InterPro" id="IPR002346">
    <property type="entry name" value="Mopterin_DH_FAD-bd"/>
</dbReference>
<dbReference type="Gene3D" id="3.30.390.50">
    <property type="entry name" value="CO dehydrogenase flavoprotein, C-terminal domain"/>
    <property type="match status" value="1"/>
</dbReference>
<reference evidence="5" key="1">
    <citation type="journal article" date="2014" name="Int. J. Syst. Evol. Microbiol.">
        <title>Complete genome sequence of Corynebacterium casei LMG S-19264T (=DSM 44701T), isolated from a smear-ripened cheese.</title>
        <authorList>
            <consortium name="US DOE Joint Genome Institute (JGI-PGF)"/>
            <person name="Walter F."/>
            <person name="Albersmeier A."/>
            <person name="Kalinowski J."/>
            <person name="Ruckert C."/>
        </authorList>
    </citation>
    <scope>NUCLEOTIDE SEQUENCE</scope>
    <source>
        <strain evidence="5">CGMCC 1.15085</strain>
    </source>
</reference>
<feature type="domain" description="FAD-binding PCMH-type" evidence="4">
    <location>
        <begin position="1"/>
        <end position="176"/>
    </location>
</feature>
<organism evidence="5 6">
    <name type="scientific">Flexivirga endophytica</name>
    <dbReference type="NCBI Taxonomy" id="1849103"/>
    <lineage>
        <taxon>Bacteria</taxon>
        <taxon>Bacillati</taxon>
        <taxon>Actinomycetota</taxon>
        <taxon>Actinomycetes</taxon>
        <taxon>Micrococcales</taxon>
        <taxon>Dermacoccaceae</taxon>
        <taxon>Flexivirga</taxon>
    </lineage>
</organism>
<reference evidence="5" key="2">
    <citation type="submission" date="2020-09" db="EMBL/GenBank/DDBJ databases">
        <authorList>
            <person name="Sun Q."/>
            <person name="Zhou Y."/>
        </authorList>
    </citation>
    <scope>NUCLEOTIDE SEQUENCE</scope>
    <source>
        <strain evidence="5">CGMCC 1.15085</strain>
    </source>
</reference>
<evidence type="ECO:0000259" key="4">
    <source>
        <dbReference type="PROSITE" id="PS51387"/>
    </source>
</evidence>
<dbReference type="InterPro" id="IPR016167">
    <property type="entry name" value="FAD-bd_PCMH_sub1"/>
</dbReference>
<dbReference type="SUPFAM" id="SSF55447">
    <property type="entry name" value="CO dehydrogenase flavoprotein C-terminal domain-like"/>
    <property type="match status" value="1"/>
</dbReference>
<dbReference type="SUPFAM" id="SSF56176">
    <property type="entry name" value="FAD-binding/transporter-associated domain-like"/>
    <property type="match status" value="1"/>
</dbReference>
<accession>A0A916SZI3</accession>
<dbReference type="EMBL" id="BMHI01000001">
    <property type="protein sequence ID" value="GGB21476.1"/>
    <property type="molecule type" value="Genomic_DNA"/>
</dbReference>
<dbReference type="Pfam" id="PF00941">
    <property type="entry name" value="FAD_binding_5"/>
    <property type="match status" value="1"/>
</dbReference>
<dbReference type="RefSeq" id="WP_188835728.1">
    <property type="nucleotide sequence ID" value="NZ_BMHI01000001.1"/>
</dbReference>
<dbReference type="InterPro" id="IPR036683">
    <property type="entry name" value="CO_DH_flav_C_dom_sf"/>
</dbReference>
<dbReference type="InterPro" id="IPR005107">
    <property type="entry name" value="CO_DH_flav_C"/>
</dbReference>